<dbReference type="InterPro" id="IPR013766">
    <property type="entry name" value="Thioredoxin_domain"/>
</dbReference>
<gene>
    <name evidence="6" type="ORF">LX77_00830</name>
</gene>
<keyword evidence="7" id="KW-1185">Reference proteome</keyword>
<keyword evidence="4" id="KW-0676">Redox-active center</keyword>
<dbReference type="SUPFAM" id="SSF52833">
    <property type="entry name" value="Thioredoxin-like"/>
    <property type="match status" value="1"/>
</dbReference>
<dbReference type="STRING" id="49280.A9996_12035"/>
<evidence type="ECO:0000313" key="6">
    <source>
        <dbReference type="EMBL" id="RAJ26579.1"/>
    </source>
</evidence>
<sequence length="345" mass="38717">MKKIFVFLCALAIVSCKEEPKNYVTLSGKITNKTSDSILLRNRTITKTILLADDGTFSDTLKIDQPEVFGIFNGNIAAPIFLKNGFDINMTADVENFEETLEFSGPGAEHNNFLSEQIQLEKKLLDQDKLSSLSSEGLKTEIEDIRKELTSFYNQDKGIDSTVTNMAKSNLEPMLNMFQNYFAESIAVREQFPVGSPSPTFENYENFKGGTTSLKDLEGKYVYIDVWATWCGPCIAEIPALKKLEEEYADKNIQFVSISIDDAMRSGGGDPEVAKTKWRTMIEEENLAGIQLFSDKNWKSDFIQNYKINGIPRFILIDPNGNVVDANAPRPSSKKIEELFDGLSI</sequence>
<keyword evidence="2" id="KW-0201">Cytochrome c-type biogenesis</keyword>
<name>A0A1A7R0L1_9FLAO</name>
<evidence type="ECO:0000256" key="3">
    <source>
        <dbReference type="ARBA" id="ARBA00023157"/>
    </source>
</evidence>
<keyword evidence="3" id="KW-1015">Disulfide bond</keyword>
<comment type="caution">
    <text evidence="6">The sequence shown here is derived from an EMBL/GenBank/DDBJ whole genome shotgun (WGS) entry which is preliminary data.</text>
</comment>
<evidence type="ECO:0000256" key="2">
    <source>
        <dbReference type="ARBA" id="ARBA00022748"/>
    </source>
</evidence>
<dbReference type="PANTHER" id="PTHR42852">
    <property type="entry name" value="THIOL:DISULFIDE INTERCHANGE PROTEIN DSBE"/>
    <property type="match status" value="1"/>
</dbReference>
<dbReference type="PROSITE" id="PS51257">
    <property type="entry name" value="PROKAR_LIPOPROTEIN"/>
    <property type="match status" value="1"/>
</dbReference>
<dbReference type="InterPro" id="IPR013740">
    <property type="entry name" value="Redoxin"/>
</dbReference>
<dbReference type="AlphaFoldDB" id="A0A1A7R0L1"/>
<organism evidence="6 7">
    <name type="scientific">Gelidibacter algens</name>
    <dbReference type="NCBI Taxonomy" id="49280"/>
    <lineage>
        <taxon>Bacteria</taxon>
        <taxon>Pseudomonadati</taxon>
        <taxon>Bacteroidota</taxon>
        <taxon>Flavobacteriia</taxon>
        <taxon>Flavobacteriales</taxon>
        <taxon>Flavobacteriaceae</taxon>
        <taxon>Gelidibacter</taxon>
    </lineage>
</organism>
<evidence type="ECO:0000313" key="7">
    <source>
        <dbReference type="Proteomes" id="UP000248987"/>
    </source>
</evidence>
<dbReference type="GO" id="GO:0030313">
    <property type="term" value="C:cell envelope"/>
    <property type="evidence" value="ECO:0007669"/>
    <property type="project" value="UniProtKB-SubCell"/>
</dbReference>
<dbReference type="EMBL" id="QLLQ01000002">
    <property type="protein sequence ID" value="RAJ26579.1"/>
    <property type="molecule type" value="Genomic_DNA"/>
</dbReference>
<evidence type="ECO:0000259" key="5">
    <source>
        <dbReference type="PROSITE" id="PS51352"/>
    </source>
</evidence>
<dbReference type="PANTHER" id="PTHR42852:SF6">
    <property type="entry name" value="THIOL:DISULFIDE INTERCHANGE PROTEIN DSBE"/>
    <property type="match status" value="1"/>
</dbReference>
<dbReference type="Gene3D" id="3.40.30.10">
    <property type="entry name" value="Glutaredoxin"/>
    <property type="match status" value="1"/>
</dbReference>
<comment type="subcellular location">
    <subcellularLocation>
        <location evidence="1">Cell envelope</location>
    </subcellularLocation>
</comment>
<reference evidence="6 7" key="1">
    <citation type="submission" date="2018-06" db="EMBL/GenBank/DDBJ databases">
        <title>Genomic Encyclopedia of Archaeal and Bacterial Type Strains, Phase II (KMG-II): from individual species to whole genera.</title>
        <authorList>
            <person name="Goeker M."/>
        </authorList>
    </citation>
    <scope>NUCLEOTIDE SEQUENCE [LARGE SCALE GENOMIC DNA]</scope>
    <source>
        <strain evidence="6 7">DSM 12408</strain>
    </source>
</reference>
<dbReference type="OrthoDB" id="743079at2"/>
<protein>
    <submittedName>
        <fullName evidence="6">AhpC/TSA family protein</fullName>
    </submittedName>
</protein>
<dbReference type="PROSITE" id="PS51352">
    <property type="entry name" value="THIOREDOXIN_2"/>
    <property type="match status" value="1"/>
</dbReference>
<dbReference type="Pfam" id="PF08534">
    <property type="entry name" value="Redoxin"/>
    <property type="match status" value="1"/>
</dbReference>
<evidence type="ECO:0000256" key="4">
    <source>
        <dbReference type="ARBA" id="ARBA00023284"/>
    </source>
</evidence>
<dbReference type="GO" id="GO:0016491">
    <property type="term" value="F:oxidoreductase activity"/>
    <property type="evidence" value="ECO:0007669"/>
    <property type="project" value="InterPro"/>
</dbReference>
<dbReference type="Proteomes" id="UP000248987">
    <property type="component" value="Unassembled WGS sequence"/>
</dbReference>
<feature type="domain" description="Thioredoxin" evidence="5">
    <location>
        <begin position="192"/>
        <end position="345"/>
    </location>
</feature>
<evidence type="ECO:0000256" key="1">
    <source>
        <dbReference type="ARBA" id="ARBA00004196"/>
    </source>
</evidence>
<dbReference type="RefSeq" id="WP_066435187.1">
    <property type="nucleotide sequence ID" value="NZ_LZRN01000025.1"/>
</dbReference>
<dbReference type="GO" id="GO:0017004">
    <property type="term" value="P:cytochrome complex assembly"/>
    <property type="evidence" value="ECO:0007669"/>
    <property type="project" value="UniProtKB-KW"/>
</dbReference>
<dbReference type="InterPro" id="IPR036249">
    <property type="entry name" value="Thioredoxin-like_sf"/>
</dbReference>
<dbReference type="CDD" id="cd02966">
    <property type="entry name" value="TlpA_like_family"/>
    <property type="match status" value="1"/>
</dbReference>
<proteinExistence type="predicted"/>
<dbReference type="InterPro" id="IPR050553">
    <property type="entry name" value="Thioredoxin_ResA/DsbE_sf"/>
</dbReference>
<accession>A0A1A7R0L1</accession>